<comment type="subunit">
    <text evidence="3 9">Homodimer.</text>
</comment>
<reference evidence="11" key="1">
    <citation type="submission" date="2016-02" db="EMBL/GenBank/DDBJ databases">
        <title>WGS assembly of Manihot esculenta.</title>
        <authorList>
            <person name="Bredeson J.V."/>
            <person name="Prochnik S.E."/>
            <person name="Lyons J.B."/>
            <person name="Schmutz J."/>
            <person name="Grimwood J."/>
            <person name="Vrebalov J."/>
            <person name="Bart R.S."/>
            <person name="Amuge T."/>
            <person name="Ferguson M.E."/>
            <person name="Green R."/>
            <person name="Putnam N."/>
            <person name="Stites J."/>
            <person name="Rounsley S."/>
            <person name="Rokhsar D.S."/>
        </authorList>
    </citation>
    <scope>NUCLEOTIDE SEQUENCE [LARGE SCALE GENOMIC DNA]</scope>
    <source>
        <tissue evidence="11">Leaf</tissue>
    </source>
</reference>
<comment type="miscellaneous">
    <text evidence="9">In eukaryotes there are cytoplasmic, mitochondrial and chloroplastic isozymes.</text>
</comment>
<dbReference type="EC" id="2.6.1.1" evidence="9"/>
<dbReference type="InterPro" id="IPR004838">
    <property type="entry name" value="NHTrfase_class1_PyrdxlP-BS"/>
</dbReference>
<protein>
    <recommendedName>
        <fullName evidence="9">Aspartate aminotransferase</fullName>
        <ecNumber evidence="9">2.6.1.1</ecNumber>
    </recommendedName>
</protein>
<evidence type="ECO:0000256" key="9">
    <source>
        <dbReference type="RuleBase" id="RU000480"/>
    </source>
</evidence>
<dbReference type="Gene3D" id="3.90.1150.10">
    <property type="entry name" value="Aspartate Aminotransferase, domain 1"/>
    <property type="match status" value="2"/>
</dbReference>
<dbReference type="PROSITE" id="PS00105">
    <property type="entry name" value="AA_TRANSFER_CLASS_1"/>
    <property type="match status" value="1"/>
</dbReference>
<evidence type="ECO:0000256" key="7">
    <source>
        <dbReference type="ARBA" id="ARBA00049185"/>
    </source>
</evidence>
<keyword evidence="6" id="KW-0663">Pyridoxal phosphate</keyword>
<evidence type="ECO:0000256" key="6">
    <source>
        <dbReference type="ARBA" id="ARBA00022898"/>
    </source>
</evidence>
<dbReference type="InterPro" id="IPR015422">
    <property type="entry name" value="PyrdxlP-dep_Trfase_small"/>
</dbReference>
<evidence type="ECO:0000256" key="1">
    <source>
        <dbReference type="ARBA" id="ARBA00001933"/>
    </source>
</evidence>
<evidence type="ECO:0000256" key="2">
    <source>
        <dbReference type="ARBA" id="ARBA00007441"/>
    </source>
</evidence>
<gene>
    <name evidence="11" type="ORF">MANES_08G172500</name>
</gene>
<dbReference type="GO" id="GO:0004069">
    <property type="term" value="F:L-aspartate:2-oxoglutarate aminotransferase activity"/>
    <property type="evidence" value="ECO:0000318"/>
    <property type="project" value="GO_Central"/>
</dbReference>
<dbReference type="PANTHER" id="PTHR11879">
    <property type="entry name" value="ASPARTATE AMINOTRANSFERASE"/>
    <property type="match status" value="1"/>
</dbReference>
<comment type="cofactor">
    <cofactor evidence="1">
        <name>pyridoxal 5'-phosphate</name>
        <dbReference type="ChEBI" id="CHEBI:597326"/>
    </cofactor>
</comment>
<dbReference type="PANTHER" id="PTHR11879:SF14">
    <property type="entry name" value="ASPARTATE AMINOTRANSFERASE"/>
    <property type="match status" value="1"/>
</dbReference>
<organism evidence="11">
    <name type="scientific">Manihot esculenta</name>
    <name type="common">Cassava</name>
    <name type="synonym">Jatropha manihot</name>
    <dbReference type="NCBI Taxonomy" id="3983"/>
    <lineage>
        <taxon>Eukaryota</taxon>
        <taxon>Viridiplantae</taxon>
        <taxon>Streptophyta</taxon>
        <taxon>Embryophyta</taxon>
        <taxon>Tracheophyta</taxon>
        <taxon>Spermatophyta</taxon>
        <taxon>Magnoliopsida</taxon>
        <taxon>eudicotyledons</taxon>
        <taxon>Gunneridae</taxon>
        <taxon>Pentapetalae</taxon>
        <taxon>rosids</taxon>
        <taxon>fabids</taxon>
        <taxon>Malpighiales</taxon>
        <taxon>Euphorbiaceae</taxon>
        <taxon>Crotonoideae</taxon>
        <taxon>Manihoteae</taxon>
        <taxon>Manihot</taxon>
    </lineage>
</organism>
<dbReference type="GO" id="GO:0006520">
    <property type="term" value="P:amino acid metabolic process"/>
    <property type="evidence" value="ECO:0007669"/>
    <property type="project" value="InterPro"/>
</dbReference>
<evidence type="ECO:0000256" key="5">
    <source>
        <dbReference type="ARBA" id="ARBA00022679"/>
    </source>
</evidence>
<keyword evidence="4 9" id="KW-0032">Aminotransferase</keyword>
<dbReference type="AlphaFoldDB" id="A0A2C9VH56"/>
<dbReference type="InterPro" id="IPR015424">
    <property type="entry name" value="PyrdxlP-dep_Trfase"/>
</dbReference>
<evidence type="ECO:0000313" key="11">
    <source>
        <dbReference type="EMBL" id="OAY44695.1"/>
    </source>
</evidence>
<dbReference type="SUPFAM" id="SSF53383">
    <property type="entry name" value="PLP-dependent transferases"/>
    <property type="match status" value="1"/>
</dbReference>
<dbReference type="FunFam" id="3.90.1150.10:FF:000001">
    <property type="entry name" value="Aspartate aminotransferase"/>
    <property type="match status" value="1"/>
</dbReference>
<name>A0A2C9VH56_MANES</name>
<dbReference type="InterPro" id="IPR000796">
    <property type="entry name" value="Asp_trans"/>
</dbReference>
<comment type="catalytic activity">
    <reaction evidence="7 9">
        <text>L-aspartate + 2-oxoglutarate = oxaloacetate + L-glutamate</text>
        <dbReference type="Rhea" id="RHEA:21824"/>
        <dbReference type="ChEBI" id="CHEBI:16452"/>
        <dbReference type="ChEBI" id="CHEBI:16810"/>
        <dbReference type="ChEBI" id="CHEBI:29985"/>
        <dbReference type="ChEBI" id="CHEBI:29991"/>
        <dbReference type="EC" id="2.6.1.1"/>
    </reaction>
</comment>
<evidence type="ECO:0000256" key="3">
    <source>
        <dbReference type="ARBA" id="ARBA00011738"/>
    </source>
</evidence>
<dbReference type="Gene3D" id="3.40.640.10">
    <property type="entry name" value="Type I PLP-dependent aspartate aminotransferase-like (Major domain)"/>
    <property type="match status" value="1"/>
</dbReference>
<dbReference type="FunFam" id="3.40.640.10:FF:000366">
    <property type="entry name" value="Aspartate aminotransferase"/>
    <property type="match status" value="1"/>
</dbReference>
<dbReference type="InterPro" id="IPR004839">
    <property type="entry name" value="Aminotransferase_I/II_large"/>
</dbReference>
<dbReference type="GO" id="GO:0005739">
    <property type="term" value="C:mitochondrion"/>
    <property type="evidence" value="ECO:0000318"/>
    <property type="project" value="GO_Central"/>
</dbReference>
<dbReference type="EMBL" id="CM004394">
    <property type="protein sequence ID" value="OAY44695.1"/>
    <property type="molecule type" value="Genomic_DNA"/>
</dbReference>
<dbReference type="GO" id="GO:0030170">
    <property type="term" value="F:pyridoxal phosphate binding"/>
    <property type="evidence" value="ECO:0007669"/>
    <property type="project" value="InterPro"/>
</dbReference>
<dbReference type="CDD" id="cd00609">
    <property type="entry name" value="AAT_like"/>
    <property type="match status" value="1"/>
</dbReference>
<feature type="domain" description="Aminotransferase class I/classII large" evidence="10">
    <location>
        <begin position="75"/>
        <end position="329"/>
    </location>
</feature>
<evidence type="ECO:0000256" key="8">
    <source>
        <dbReference type="ARBA" id="ARBA00053140"/>
    </source>
</evidence>
<accession>A0A2C9VH56</accession>
<dbReference type="Pfam" id="PF00155">
    <property type="entry name" value="Aminotran_1_2"/>
    <property type="match status" value="1"/>
</dbReference>
<sequence>MWRHQLTTTSRCFSTSIRALRWWDHVRPAPKDPITSVTEAFLADSSPIKINLGVGAYRDDEGKPVILQCLRDAEAKIAGCDFLAVDRQQQSHNILVLDIASANANAPDGSFFLLHPCAHNPTGVDPTEEQWREISYQFKVKNHFPFFDMAYQGFASGDLDRDALSIRIFLEDGHLLGCAQSFAKNMGLYGHRVGCLSVLCNDMKQAVAIKSQLHKIARAMYSSPPAHGISLVSTVLSDPDIKPLWAKEVKGMVSRIQTVRASLHESLRKLGSTVNWEHITNQVGMFCFSGLTPKQVDRLVKEFHIYMTLDGRMSMAGVTTGNVNYLANAVHEVTKDCENA</sequence>
<dbReference type="PRINTS" id="PR00799">
    <property type="entry name" value="TRANSAMINASE"/>
</dbReference>
<proteinExistence type="inferred from homology"/>
<evidence type="ECO:0000259" key="10">
    <source>
        <dbReference type="Pfam" id="PF00155"/>
    </source>
</evidence>
<comment type="function">
    <text evidence="8">Important for the metabolism of amino acids and Krebs-cycle related organic acids. In plants, it is involved in nitrogen metabolism and in aspects of carbon and energy metabolism.</text>
</comment>
<dbReference type="InterPro" id="IPR015421">
    <property type="entry name" value="PyrdxlP-dep_Trfase_major"/>
</dbReference>
<keyword evidence="5 9" id="KW-0808">Transferase</keyword>
<comment type="similarity">
    <text evidence="2">Belongs to the class-I pyridoxal-phosphate-dependent aminotransferase family.</text>
</comment>
<dbReference type="STRING" id="3983.A0A2C9VH56"/>
<evidence type="ECO:0000256" key="4">
    <source>
        <dbReference type="ARBA" id="ARBA00022576"/>
    </source>
</evidence>